<proteinExistence type="predicted"/>
<evidence type="ECO:0000313" key="3">
    <source>
        <dbReference type="Proteomes" id="UP000663586"/>
    </source>
</evidence>
<protein>
    <submittedName>
        <fullName evidence="2">Uncharacterized protein</fullName>
    </submittedName>
</protein>
<evidence type="ECO:0000313" key="2">
    <source>
        <dbReference type="EMBL" id="QSG01410.1"/>
    </source>
</evidence>
<dbReference type="EMBL" id="CP064786">
    <property type="protein sequence ID" value="QSG01410.1"/>
    <property type="molecule type" value="Genomic_DNA"/>
</dbReference>
<dbReference type="AlphaFoldDB" id="A0A897MGY7"/>
<name>A0A897MGY7_9EURY</name>
<sequence>MEREYRRYVEGRSSSQSRQMTEPLSGFGAWRDTEIDVAVSTVKNELDEDFEHSASGLF</sequence>
<accession>A0A897MGY7</accession>
<dbReference type="Proteomes" id="UP000663586">
    <property type="component" value="Chromosome"/>
</dbReference>
<organism evidence="2 3">
    <name type="scientific">Natranaeroarchaeum sulfidigenes</name>
    <dbReference type="NCBI Taxonomy" id="2784880"/>
    <lineage>
        <taxon>Archaea</taxon>
        <taxon>Methanobacteriati</taxon>
        <taxon>Methanobacteriota</taxon>
        <taxon>Stenosarchaea group</taxon>
        <taxon>Halobacteria</taxon>
        <taxon>Halobacteriales</taxon>
        <taxon>Natronoarchaeaceae</taxon>
        <taxon>Natranaeroarchaeum</taxon>
    </lineage>
</organism>
<gene>
    <name evidence="2" type="ORF">AArcS_0170</name>
</gene>
<feature type="region of interest" description="Disordered" evidence="1">
    <location>
        <begin position="1"/>
        <end position="25"/>
    </location>
</feature>
<dbReference type="KEGG" id="hara:AArcS_0170"/>
<keyword evidence="3" id="KW-1185">Reference proteome</keyword>
<feature type="compositionally biased region" description="Polar residues" evidence="1">
    <location>
        <begin position="12"/>
        <end position="22"/>
    </location>
</feature>
<evidence type="ECO:0000256" key="1">
    <source>
        <dbReference type="SAM" id="MobiDB-lite"/>
    </source>
</evidence>
<reference evidence="2" key="1">
    <citation type="submission" date="2020-11" db="EMBL/GenBank/DDBJ databases">
        <title>Carbohydrate-dependent, anaerobic sulfur respiration: A novel catabolism in halophilic archaea.</title>
        <authorList>
            <person name="Sorokin D.Y."/>
            <person name="Messina E."/>
            <person name="Smedile F."/>
            <person name="La Cono V."/>
            <person name="Hallsworth J.E."/>
            <person name="Yakimov M.M."/>
        </authorList>
    </citation>
    <scope>NUCLEOTIDE SEQUENCE</scope>
    <source>
        <strain evidence="2">AArc-S</strain>
    </source>
</reference>
<feature type="compositionally biased region" description="Basic and acidic residues" evidence="1">
    <location>
        <begin position="1"/>
        <end position="10"/>
    </location>
</feature>